<comment type="caution">
    <text evidence="4">The sequence shown here is derived from an EMBL/GenBank/DDBJ whole genome shotgun (WGS) entry which is preliminary data.</text>
</comment>
<feature type="region of interest" description="Disordered" evidence="1">
    <location>
        <begin position="983"/>
        <end position="1037"/>
    </location>
</feature>
<feature type="transmembrane region" description="Helical" evidence="2">
    <location>
        <begin position="635"/>
        <end position="656"/>
    </location>
</feature>
<sequence>MTNTGANGLCECPPGYYEFNDLCNECGFGFYRSAKGATSIDGVVNDCDECPHYHDGYITTTYSNATSINECICPNNMIMTDTSMRECKCSAGTHMTKVVSEVMGKPSEGACTSCEEDKFTGASNLDTECTTCADAKGDDNVGTRGATGASALSDCLCTDDNMIIESGVCVCKPGYLMAGGLAGSHCEMCEVGKYKESASSSVGDACDNCMDLDQNTNTMSTGSNSPSACVCADATRMVSLGGSRSQDDCICTDEFHEKVPDEPEWDADLVGKCACKLGYFWDNTIDACTHCAADFYRATYLIPVATSDGAGGFTFGSQDSCSACSAFDSNSITNGTTAASSTESCVCRDANMEKMEGDGKCGCKPGYYFDDTAVKAPFCLQCPAEYYSITTSLANECNSCYSLDAHSYTNGTIGASSEEDCICHTEMGFIHDPNYVEDDDHHGHFAPCVCEAGTYWNGGEECVNCPIGQYQHYPGLDTSCYSCLSNITESRSNSNFMGYFSGVMSSTTEEVGADSPEFCGCSAGYFDLGHQCHICSEGHNCYLLGEGDQRDDFGLKVETLVVDEGYWRPYPGSAYVFECVHAESCVGSLNGTGNFGDGICEEGHTGPYCDICNASYAKDTKTGECIKCNPEATTAAQVLAGSGFAAVVILFSYFAYRTARGVIKMQEDAEGGQLSDEDAAMLIAESKSKVMEMKAKMAKMKAKQQAYVDKIKKYQKMYKSARTPLKIFISFFQISSGLPKTLEIKFPVSFTQILHKFNFINLDVAVMFAESCIIMPNFYDELFFLTCGPLVLGGILLLITGFCFQSKSPFLEVIGDEVFKIFLLGTYLIMPGATVKIFTTFRCDDDVPLDGGVTSNNVEYGSYLKADYARLCYSTSLDDDTGELVKTIDPDYSYWWWYSVDIHAEQGGDPENFGVLLLLVNSAGPAMLVMNSFLNGDMKKKYNEKYEKAIETASKHKGKLLCCAGTVGAAIADIDSKKKAMEEKAEAAAEDQKKRPEEFAVKKTMELWEEQKKKKEEESRRPRANGEDGSRDGRGEE</sequence>
<dbReference type="SMART" id="SM01411">
    <property type="entry name" value="Ephrin_rec_like"/>
    <property type="match status" value="5"/>
</dbReference>
<protein>
    <recommendedName>
        <fullName evidence="3">EGF-like domain-containing protein</fullName>
    </recommendedName>
</protein>
<evidence type="ECO:0000256" key="1">
    <source>
        <dbReference type="SAM" id="MobiDB-lite"/>
    </source>
</evidence>
<dbReference type="PANTHER" id="PTHR11319:SF35">
    <property type="entry name" value="OUTER MEMBRANE PROTEIN PMPC-RELATED"/>
    <property type="match status" value="1"/>
</dbReference>
<dbReference type="PROSITE" id="PS01186">
    <property type="entry name" value="EGF_2"/>
    <property type="match status" value="1"/>
</dbReference>
<reference evidence="4" key="1">
    <citation type="submission" date="2022-07" db="EMBL/GenBank/DDBJ databases">
        <title>Genome analysis of Parmales, a sister group of diatoms, reveals the evolutionary specialization of diatoms from phago-mixotrophs to photoautotrophs.</title>
        <authorList>
            <person name="Ban H."/>
            <person name="Sato S."/>
            <person name="Yoshikawa S."/>
            <person name="Kazumasa Y."/>
            <person name="Nakamura Y."/>
            <person name="Ichinomiya M."/>
            <person name="Saitoh K."/>
            <person name="Sato N."/>
            <person name="Blanc-Mathieu R."/>
            <person name="Endo H."/>
            <person name="Kuwata A."/>
            <person name="Ogata H."/>
        </authorList>
    </citation>
    <scope>NUCLEOTIDE SEQUENCE</scope>
</reference>
<accession>A0A9W6ZA92</accession>
<dbReference type="Proteomes" id="UP001165082">
    <property type="component" value="Unassembled WGS sequence"/>
</dbReference>
<evidence type="ECO:0000313" key="4">
    <source>
        <dbReference type="EMBL" id="GMH47647.1"/>
    </source>
</evidence>
<evidence type="ECO:0000259" key="3">
    <source>
        <dbReference type="PROSITE" id="PS01186"/>
    </source>
</evidence>
<feature type="domain" description="EGF-like" evidence="3">
    <location>
        <begin position="10"/>
        <end position="23"/>
    </location>
</feature>
<keyword evidence="2" id="KW-0472">Membrane</keyword>
<keyword evidence="2" id="KW-0812">Transmembrane</keyword>
<dbReference type="InterPro" id="IPR000742">
    <property type="entry name" value="EGF"/>
</dbReference>
<keyword evidence="2" id="KW-1133">Transmembrane helix</keyword>
<proteinExistence type="predicted"/>
<name>A0A9W6ZA92_9STRA</name>
<dbReference type="OrthoDB" id="195406at2759"/>
<evidence type="ECO:0000313" key="5">
    <source>
        <dbReference type="Proteomes" id="UP001165082"/>
    </source>
</evidence>
<feature type="transmembrane region" description="Helical" evidence="2">
    <location>
        <begin position="782"/>
        <end position="806"/>
    </location>
</feature>
<dbReference type="EMBL" id="BRXZ01004375">
    <property type="protein sequence ID" value="GMH47647.1"/>
    <property type="molecule type" value="Genomic_DNA"/>
</dbReference>
<feature type="transmembrane region" description="Helical" evidence="2">
    <location>
        <begin position="913"/>
        <end position="934"/>
    </location>
</feature>
<gene>
    <name evidence="4" type="ORF">TrRE_jg130</name>
</gene>
<keyword evidence="5" id="KW-1185">Reference proteome</keyword>
<dbReference type="AlphaFoldDB" id="A0A9W6ZA92"/>
<evidence type="ECO:0000256" key="2">
    <source>
        <dbReference type="SAM" id="Phobius"/>
    </source>
</evidence>
<dbReference type="PANTHER" id="PTHR11319">
    <property type="entry name" value="G PROTEIN-COUPLED RECEPTOR-RELATED"/>
    <property type="match status" value="1"/>
</dbReference>
<organism evidence="4 5">
    <name type="scientific">Triparma retinervis</name>
    <dbReference type="NCBI Taxonomy" id="2557542"/>
    <lineage>
        <taxon>Eukaryota</taxon>
        <taxon>Sar</taxon>
        <taxon>Stramenopiles</taxon>
        <taxon>Ochrophyta</taxon>
        <taxon>Bolidophyceae</taxon>
        <taxon>Parmales</taxon>
        <taxon>Triparmaceae</taxon>
        <taxon>Triparma</taxon>
    </lineage>
</organism>